<dbReference type="SUPFAM" id="SSF47384">
    <property type="entry name" value="Homodimeric domain of signal transducing histidine kinase"/>
    <property type="match status" value="1"/>
</dbReference>
<keyword evidence="1" id="KW-0175">Coiled coil</keyword>
<accession>A0A554LIV0</accession>
<evidence type="ECO:0000256" key="1">
    <source>
        <dbReference type="SAM" id="Coils"/>
    </source>
</evidence>
<reference evidence="3 4" key="1">
    <citation type="submission" date="2017-07" db="EMBL/GenBank/DDBJ databases">
        <title>Mechanisms for carbon and nitrogen cycling indicate functional differentiation within the Candidate Phyla Radiation.</title>
        <authorList>
            <person name="Danczak R.E."/>
            <person name="Johnston M.D."/>
            <person name="Kenah C."/>
            <person name="Slattery M."/>
            <person name="Wrighton K.C."/>
            <person name="Wilkins M.J."/>
        </authorList>
    </citation>
    <scope>NUCLEOTIDE SEQUENCE [LARGE SCALE GENOMIC DNA]</scope>
    <source>
        <strain evidence="3">Licking1014_7</strain>
    </source>
</reference>
<dbReference type="Gene3D" id="1.10.287.130">
    <property type="match status" value="1"/>
</dbReference>
<dbReference type="InterPro" id="IPR036097">
    <property type="entry name" value="HisK_dim/P_sf"/>
</dbReference>
<organism evidence="3 4">
    <name type="scientific">Candidatus Berkelbacteria bacterium Licking1014_7</name>
    <dbReference type="NCBI Taxonomy" id="2017147"/>
    <lineage>
        <taxon>Bacteria</taxon>
        <taxon>Candidatus Berkelbacteria</taxon>
    </lineage>
</organism>
<feature type="coiled-coil region" evidence="1">
    <location>
        <begin position="58"/>
        <end position="85"/>
    </location>
</feature>
<proteinExistence type="predicted"/>
<dbReference type="GO" id="GO:0000155">
    <property type="term" value="F:phosphorelay sensor kinase activity"/>
    <property type="evidence" value="ECO:0007669"/>
    <property type="project" value="InterPro"/>
</dbReference>
<protein>
    <recommendedName>
        <fullName evidence="5">Signal transduction histidine kinase dimerisation/phosphoacceptor domain-containing protein</fullName>
    </recommendedName>
</protein>
<dbReference type="Proteomes" id="UP000315689">
    <property type="component" value="Unassembled WGS sequence"/>
</dbReference>
<evidence type="ECO:0008006" key="5">
    <source>
        <dbReference type="Google" id="ProtNLM"/>
    </source>
</evidence>
<evidence type="ECO:0000256" key="2">
    <source>
        <dbReference type="SAM" id="MobiDB-lite"/>
    </source>
</evidence>
<evidence type="ECO:0000313" key="4">
    <source>
        <dbReference type="Proteomes" id="UP000315689"/>
    </source>
</evidence>
<sequence>MTIEENGANRETQKEQQLSPQDIDREAQLAMDSYENFLRSLKNATLILQTKYDSAPAIEKLEQGTDELETVFNELKIEISEHKKQNQPEENNEESIKQYRQEIFSKIAHKINNALTGIYGYIELAQMQFPDDETIKQIYAERTKLFIYQPFSLKRT</sequence>
<evidence type="ECO:0000313" key="3">
    <source>
        <dbReference type="EMBL" id="TSC92790.1"/>
    </source>
</evidence>
<dbReference type="EMBL" id="VMGK01000014">
    <property type="protein sequence ID" value="TSC92790.1"/>
    <property type="molecule type" value="Genomic_DNA"/>
</dbReference>
<name>A0A554LIV0_9BACT</name>
<gene>
    <name evidence="3" type="ORF">CEN89_492</name>
</gene>
<comment type="caution">
    <text evidence="3">The sequence shown here is derived from an EMBL/GenBank/DDBJ whole genome shotgun (WGS) entry which is preliminary data.</text>
</comment>
<feature type="region of interest" description="Disordered" evidence="2">
    <location>
        <begin position="1"/>
        <end position="24"/>
    </location>
</feature>
<dbReference type="AlphaFoldDB" id="A0A554LIV0"/>